<evidence type="ECO:0000256" key="6">
    <source>
        <dbReference type="SAM" id="Phobius"/>
    </source>
</evidence>
<evidence type="ECO:0000259" key="7">
    <source>
        <dbReference type="PROSITE" id="PS50850"/>
    </source>
</evidence>
<feature type="transmembrane region" description="Helical" evidence="6">
    <location>
        <begin position="401"/>
        <end position="423"/>
    </location>
</feature>
<feature type="transmembrane region" description="Helical" evidence="6">
    <location>
        <begin position="289"/>
        <end position="306"/>
    </location>
</feature>
<dbReference type="PANTHER" id="PTHR11662:SF399">
    <property type="entry name" value="FI19708P1-RELATED"/>
    <property type="match status" value="1"/>
</dbReference>
<accession>A0A429X7Y5</accession>
<dbReference type="InterPro" id="IPR036259">
    <property type="entry name" value="MFS_trans_sf"/>
</dbReference>
<gene>
    <name evidence="8" type="ORF">D5F11_011830</name>
</gene>
<organism evidence="8 9">
    <name type="scientific">Siminovitchia terrae</name>
    <name type="common">Bacillus terrae</name>
    <dbReference type="NCBI Taxonomy" id="1914933"/>
    <lineage>
        <taxon>Bacteria</taxon>
        <taxon>Bacillati</taxon>
        <taxon>Bacillota</taxon>
        <taxon>Bacilli</taxon>
        <taxon>Bacillales</taxon>
        <taxon>Bacillaceae</taxon>
        <taxon>Siminovitchia</taxon>
    </lineage>
</organism>
<name>A0A429X7Y5_SIMTE</name>
<reference evidence="8 9" key="1">
    <citation type="submission" date="2018-12" db="EMBL/GenBank/DDBJ databases">
        <authorList>
            <person name="Sun L."/>
            <person name="Chen Z."/>
        </authorList>
    </citation>
    <scope>NUCLEOTIDE SEQUENCE [LARGE SCALE GENOMIC DNA]</scope>
    <source>
        <strain evidence="8 9">LMG 29736</strain>
    </source>
</reference>
<feature type="transmembrane region" description="Helical" evidence="6">
    <location>
        <begin position="339"/>
        <end position="362"/>
    </location>
</feature>
<feature type="transmembrane region" description="Helical" evidence="6">
    <location>
        <begin position="70"/>
        <end position="90"/>
    </location>
</feature>
<feature type="transmembrane region" description="Helical" evidence="6">
    <location>
        <begin position="186"/>
        <end position="206"/>
    </location>
</feature>
<dbReference type="InterPro" id="IPR011701">
    <property type="entry name" value="MFS"/>
</dbReference>
<evidence type="ECO:0000256" key="5">
    <source>
        <dbReference type="ARBA" id="ARBA00023136"/>
    </source>
</evidence>
<feature type="transmembrane region" description="Helical" evidence="6">
    <location>
        <begin position="313"/>
        <end position="333"/>
    </location>
</feature>
<dbReference type="GO" id="GO:0005886">
    <property type="term" value="C:plasma membrane"/>
    <property type="evidence" value="ECO:0007669"/>
    <property type="project" value="UniProtKB-SubCell"/>
</dbReference>
<feature type="domain" description="Major facilitator superfamily (MFS) profile" evidence="7">
    <location>
        <begin position="28"/>
        <end position="428"/>
    </location>
</feature>
<dbReference type="SUPFAM" id="SSF103473">
    <property type="entry name" value="MFS general substrate transporter"/>
    <property type="match status" value="1"/>
</dbReference>
<proteinExistence type="predicted"/>
<comment type="subcellular location">
    <subcellularLocation>
        <location evidence="1">Cell membrane</location>
        <topology evidence="1">Multi-pass membrane protein</topology>
    </subcellularLocation>
</comment>
<protein>
    <submittedName>
        <fullName evidence="8">MFS transporter</fullName>
    </submittedName>
</protein>
<dbReference type="Gene3D" id="1.20.1250.20">
    <property type="entry name" value="MFS general substrate transporter like domains"/>
    <property type="match status" value="2"/>
</dbReference>
<keyword evidence="2" id="KW-0813">Transport</keyword>
<dbReference type="Proteomes" id="UP000287296">
    <property type="component" value="Unassembled WGS sequence"/>
</dbReference>
<dbReference type="Pfam" id="PF07690">
    <property type="entry name" value="MFS_1"/>
    <property type="match status" value="1"/>
</dbReference>
<dbReference type="GO" id="GO:0022857">
    <property type="term" value="F:transmembrane transporter activity"/>
    <property type="evidence" value="ECO:0007669"/>
    <property type="project" value="InterPro"/>
</dbReference>
<feature type="transmembrane region" description="Helical" evidence="6">
    <location>
        <begin position="25"/>
        <end position="50"/>
    </location>
</feature>
<dbReference type="InterPro" id="IPR050382">
    <property type="entry name" value="MFS_Na/Anion_cotransporter"/>
</dbReference>
<feature type="transmembrane region" description="Helical" evidence="6">
    <location>
        <begin position="374"/>
        <end position="395"/>
    </location>
</feature>
<feature type="transmembrane region" description="Helical" evidence="6">
    <location>
        <begin position="122"/>
        <end position="139"/>
    </location>
</feature>
<evidence type="ECO:0000256" key="3">
    <source>
        <dbReference type="ARBA" id="ARBA00022692"/>
    </source>
</evidence>
<evidence type="ECO:0000313" key="9">
    <source>
        <dbReference type="Proteomes" id="UP000287296"/>
    </source>
</evidence>
<dbReference type="InterPro" id="IPR020846">
    <property type="entry name" value="MFS_dom"/>
</dbReference>
<dbReference type="AlphaFoldDB" id="A0A429X7Y5"/>
<evidence type="ECO:0000313" key="8">
    <source>
        <dbReference type="EMBL" id="RST59509.1"/>
    </source>
</evidence>
<evidence type="ECO:0000256" key="2">
    <source>
        <dbReference type="ARBA" id="ARBA00022448"/>
    </source>
</evidence>
<keyword evidence="4 6" id="KW-1133">Transmembrane helix</keyword>
<evidence type="ECO:0000256" key="4">
    <source>
        <dbReference type="ARBA" id="ARBA00022989"/>
    </source>
</evidence>
<comment type="caution">
    <text evidence="8">The sequence shown here is derived from an EMBL/GenBank/DDBJ whole genome shotgun (WGS) entry which is preliminary data.</text>
</comment>
<keyword evidence="5 6" id="KW-0472">Membrane</keyword>
<feature type="transmembrane region" description="Helical" evidence="6">
    <location>
        <begin position="97"/>
        <end position="116"/>
    </location>
</feature>
<feature type="transmembrane region" description="Helical" evidence="6">
    <location>
        <begin position="248"/>
        <end position="269"/>
    </location>
</feature>
<dbReference type="PROSITE" id="PS50850">
    <property type="entry name" value="MFS"/>
    <property type="match status" value="1"/>
</dbReference>
<keyword evidence="3 6" id="KW-0812">Transmembrane</keyword>
<sequence length="443" mass="48709">MESYYSYSIHFAKERGRLKRSRTRWFFLAPSIFFLWAVGNLDKVGISVIVTNDNFLQSMELNGKSTEIGLLMTGFTVLYGLSSAFWGYIVDRIGPRLTAIIGLIIWTVSLIMGGLAGSYGSLIASRVILGLGEGIMFPMTNKFIAQWFHPKELGKAQSTWVYGQYLGPALGIPMLVWLISISSWEVSFFALAGFSLFINLPLVIFLTRDTPAQHYAVNSLELEYIESGKTAKSKEVQLKSNFLKDKRYWLVCLAFLMITVLFYGISFWMPTYLEKARGFSPSEMGSLTSLSWLMAIIAVFTCGIIIDKTRRPALIGSIIFVICGFSILTTSLISNALVAAIMLGLALACVASQLLVSQLLIVKYSNPRDTGKAAGIMGVLNIVGGFVTTIMGYIVDSTGGNYNIALLFLVLFPFIGALSYAGLFRNEKQDIATTALTGTAGFK</sequence>
<feature type="transmembrane region" description="Helical" evidence="6">
    <location>
        <begin position="160"/>
        <end position="180"/>
    </location>
</feature>
<evidence type="ECO:0000256" key="1">
    <source>
        <dbReference type="ARBA" id="ARBA00004651"/>
    </source>
</evidence>
<dbReference type="EMBL" id="QYTW02000010">
    <property type="protein sequence ID" value="RST59509.1"/>
    <property type="molecule type" value="Genomic_DNA"/>
</dbReference>
<dbReference type="PANTHER" id="PTHR11662">
    <property type="entry name" value="SOLUTE CARRIER FAMILY 17"/>
    <property type="match status" value="1"/>
</dbReference>
<dbReference type="OrthoDB" id="9773404at2"/>